<dbReference type="EMBL" id="JBFXLS010000016">
    <property type="protein sequence ID" value="KAL2829433.1"/>
    <property type="molecule type" value="Genomic_DNA"/>
</dbReference>
<organism evidence="1 2">
    <name type="scientific">Aspergillus cavernicola</name>
    <dbReference type="NCBI Taxonomy" id="176166"/>
    <lineage>
        <taxon>Eukaryota</taxon>
        <taxon>Fungi</taxon>
        <taxon>Dikarya</taxon>
        <taxon>Ascomycota</taxon>
        <taxon>Pezizomycotina</taxon>
        <taxon>Eurotiomycetes</taxon>
        <taxon>Eurotiomycetidae</taxon>
        <taxon>Eurotiales</taxon>
        <taxon>Aspergillaceae</taxon>
        <taxon>Aspergillus</taxon>
        <taxon>Aspergillus subgen. Nidulantes</taxon>
    </lineage>
</organism>
<reference evidence="1 2" key="1">
    <citation type="submission" date="2024-07" db="EMBL/GenBank/DDBJ databases">
        <title>Section-level genome sequencing and comparative genomics of Aspergillus sections Usti and Cavernicolus.</title>
        <authorList>
            <consortium name="Lawrence Berkeley National Laboratory"/>
            <person name="Nybo J.L."/>
            <person name="Vesth T.C."/>
            <person name="Theobald S."/>
            <person name="Frisvad J.C."/>
            <person name="Larsen T.O."/>
            <person name="Kjaerboelling I."/>
            <person name="Rothschild-Mancinelli K."/>
            <person name="Lyhne E.K."/>
            <person name="Kogle M.E."/>
            <person name="Barry K."/>
            <person name="Clum A."/>
            <person name="Na H."/>
            <person name="Ledsgaard L."/>
            <person name="Lin J."/>
            <person name="Lipzen A."/>
            <person name="Kuo A."/>
            <person name="Riley R."/>
            <person name="Mondo S."/>
            <person name="LaButti K."/>
            <person name="Haridas S."/>
            <person name="Pangalinan J."/>
            <person name="Salamov A.A."/>
            <person name="Simmons B.A."/>
            <person name="Magnuson J.K."/>
            <person name="Chen J."/>
            <person name="Drula E."/>
            <person name="Henrissat B."/>
            <person name="Wiebenga A."/>
            <person name="Lubbers R.J."/>
            <person name="Gomes A.C."/>
            <person name="Makela M.R."/>
            <person name="Stajich J."/>
            <person name="Grigoriev I.V."/>
            <person name="Mortensen U.H."/>
            <person name="De vries R.P."/>
            <person name="Baker S.E."/>
            <person name="Andersen M.R."/>
        </authorList>
    </citation>
    <scope>NUCLEOTIDE SEQUENCE [LARGE SCALE GENOMIC DNA]</scope>
    <source>
        <strain evidence="1 2">CBS 600.67</strain>
    </source>
</reference>
<proteinExistence type="predicted"/>
<dbReference type="Proteomes" id="UP001610335">
    <property type="component" value="Unassembled WGS sequence"/>
</dbReference>
<protein>
    <recommendedName>
        <fullName evidence="3">Ubiquitin-like protease family profile domain-containing protein</fullName>
    </recommendedName>
</protein>
<sequence length="136" mass="15735">MSFELSIVVTNDPSHWIIVLDPNDHNIMTLVHVYSTPDGYSSKIKEEHVDILMKAAEWKEEHEICVLPSEAKNDVLQSAIEAISQDEWRWLTSFLDHLELWKAIDMGELKDLERLIEIGPHEPTGQLEEDLIEFDV</sequence>
<name>A0ABR4INT8_9EURO</name>
<keyword evidence="2" id="KW-1185">Reference proteome</keyword>
<evidence type="ECO:0008006" key="3">
    <source>
        <dbReference type="Google" id="ProtNLM"/>
    </source>
</evidence>
<evidence type="ECO:0000313" key="2">
    <source>
        <dbReference type="Proteomes" id="UP001610335"/>
    </source>
</evidence>
<accession>A0ABR4INT8</accession>
<comment type="caution">
    <text evidence="1">The sequence shown here is derived from an EMBL/GenBank/DDBJ whole genome shotgun (WGS) entry which is preliminary data.</text>
</comment>
<gene>
    <name evidence="1" type="ORF">BDW59DRAFT_159024</name>
</gene>
<evidence type="ECO:0000313" key="1">
    <source>
        <dbReference type="EMBL" id="KAL2829433.1"/>
    </source>
</evidence>